<dbReference type="RefSeq" id="WP_063556933.1">
    <property type="nucleotide sequence ID" value="NZ_LITT01000062.1"/>
</dbReference>
<dbReference type="InterPro" id="IPR006114">
    <property type="entry name" value="6PGDH_C"/>
</dbReference>
<dbReference type="Gene3D" id="1.10.1040.10">
    <property type="entry name" value="N-(1-d-carboxylethyl)-l-norvaline Dehydrogenase, domain 2"/>
    <property type="match status" value="1"/>
</dbReference>
<dbReference type="InterPro" id="IPR004849">
    <property type="entry name" value="6DGDH_YqeC"/>
</dbReference>
<dbReference type="Gene3D" id="3.40.50.720">
    <property type="entry name" value="NAD(P)-binding Rossmann-like Domain"/>
    <property type="match status" value="1"/>
</dbReference>
<comment type="similarity">
    <text evidence="1">Belongs to the 6-phosphogluconate dehydrogenase family.</text>
</comment>
<keyword evidence="3" id="KW-0311">Gluconate utilization</keyword>
<dbReference type="SUPFAM" id="SSF51735">
    <property type="entry name" value="NAD(P)-binding Rossmann-fold domains"/>
    <property type="match status" value="1"/>
</dbReference>
<evidence type="ECO:0000256" key="1">
    <source>
        <dbReference type="ARBA" id="ARBA00008419"/>
    </source>
</evidence>
<proteinExistence type="inferred from homology"/>
<evidence type="ECO:0000313" key="6">
    <source>
        <dbReference type="Proteomes" id="UP000077407"/>
    </source>
</evidence>
<dbReference type="GO" id="GO:0004616">
    <property type="term" value="F:phosphogluconate dehydrogenase (decarboxylating) activity"/>
    <property type="evidence" value="ECO:0007669"/>
    <property type="project" value="UniProtKB-EC"/>
</dbReference>
<dbReference type="Pfam" id="PF00393">
    <property type="entry name" value="6PGD"/>
    <property type="match status" value="1"/>
</dbReference>
<sequence>MNVGLIGLGKMGYNLALNMKEHGHDITAYDCDAQNVKEAEKDGLTGAHSVEELVAKLKGRKVVWLMVPAGKPVDTLIDDLLPLLNKHDIIIDGGNSHYKDTLRRYEKIKLKGIDFVDVGTSGGIKGARYGACTMIGAQDEVFEYIEPLIKDISVENGYLHTGENGSGHFVKMVHNGIEYGMLEAIGEGFEVLEKSQFNFDFKEIARVWNYGSVIRGWLMQLMEDAFKNDPKLSSIKGIIHSNGEGLWTVQEALDLKVSAPVITESLFTRFRSEEDDTFTGKVIAALRNEFGGHNVEKK</sequence>
<evidence type="ECO:0000256" key="3">
    <source>
        <dbReference type="ARBA" id="ARBA00023064"/>
    </source>
</evidence>
<dbReference type="InterPro" id="IPR013328">
    <property type="entry name" value="6PGD_dom2"/>
</dbReference>
<dbReference type="Proteomes" id="UP000077407">
    <property type="component" value="Unassembled WGS sequence"/>
</dbReference>
<dbReference type="SUPFAM" id="SSF48179">
    <property type="entry name" value="6-phosphogluconate dehydrogenase C-terminal domain-like"/>
    <property type="match status" value="1"/>
</dbReference>
<dbReference type="PRINTS" id="PR00076">
    <property type="entry name" value="6PGDHDRGNASE"/>
</dbReference>
<dbReference type="GO" id="GO:0006098">
    <property type="term" value="P:pentose-phosphate shunt"/>
    <property type="evidence" value="ECO:0007669"/>
    <property type="project" value="InterPro"/>
</dbReference>
<dbReference type="InterPro" id="IPR006183">
    <property type="entry name" value="Pgluconate_DH"/>
</dbReference>
<dbReference type="PANTHER" id="PTHR11811">
    <property type="entry name" value="6-PHOSPHOGLUCONATE DEHYDROGENASE"/>
    <property type="match status" value="1"/>
</dbReference>
<dbReference type="OrthoDB" id="9804542at2"/>
<dbReference type="InterPro" id="IPR008927">
    <property type="entry name" value="6-PGluconate_DH-like_C_sf"/>
</dbReference>
<dbReference type="Pfam" id="PF03446">
    <property type="entry name" value="NAD_binding_2"/>
    <property type="match status" value="1"/>
</dbReference>
<dbReference type="AlphaFoldDB" id="A0A168LKJ9"/>
<organism evidence="5 6">
    <name type="scientific">Clostridium ljungdahlii</name>
    <dbReference type="NCBI Taxonomy" id="1538"/>
    <lineage>
        <taxon>Bacteria</taxon>
        <taxon>Bacillati</taxon>
        <taxon>Bacillota</taxon>
        <taxon>Clostridia</taxon>
        <taxon>Eubacteriales</taxon>
        <taxon>Clostridiaceae</taxon>
        <taxon>Clostridium</taxon>
    </lineage>
</organism>
<evidence type="ECO:0000256" key="2">
    <source>
        <dbReference type="ARBA" id="ARBA00023002"/>
    </source>
</evidence>
<evidence type="ECO:0000313" key="5">
    <source>
        <dbReference type="EMBL" id="OAA83357.1"/>
    </source>
</evidence>
<dbReference type="GO" id="GO:0050661">
    <property type="term" value="F:NADP binding"/>
    <property type="evidence" value="ECO:0007669"/>
    <property type="project" value="InterPro"/>
</dbReference>
<comment type="caution">
    <text evidence="5">The sequence shown here is derived from an EMBL/GenBank/DDBJ whole genome shotgun (WGS) entry which is preliminary data.</text>
</comment>
<evidence type="ECO:0000259" key="4">
    <source>
        <dbReference type="SMART" id="SM01350"/>
    </source>
</evidence>
<dbReference type="NCBIfam" id="TIGR00872">
    <property type="entry name" value="gnd_rel"/>
    <property type="match status" value="1"/>
</dbReference>
<name>A0A168LKJ9_9CLOT</name>
<gene>
    <name evidence="5" type="primary">gndA</name>
    <name evidence="5" type="ORF">WY13_03685</name>
</gene>
<dbReference type="GO" id="GO:0019521">
    <property type="term" value="P:D-gluconate metabolic process"/>
    <property type="evidence" value="ECO:0007669"/>
    <property type="project" value="UniProtKB-KW"/>
</dbReference>
<dbReference type="InterPro" id="IPR036291">
    <property type="entry name" value="NAD(P)-bd_dom_sf"/>
</dbReference>
<dbReference type="InterPro" id="IPR006115">
    <property type="entry name" value="6PGDH_NADP-bd"/>
</dbReference>
<dbReference type="NCBIfam" id="NF007161">
    <property type="entry name" value="PRK09599.1"/>
    <property type="match status" value="1"/>
</dbReference>
<protein>
    <submittedName>
        <fullName evidence="5">6-phosphogluconate dehydrogenase, NADP(+)-dependent, decarboxylating</fullName>
        <ecNumber evidence="5">1.1.1.44</ecNumber>
    </submittedName>
</protein>
<feature type="domain" description="6-phosphogluconate dehydrogenase C-terminal" evidence="4">
    <location>
        <begin position="167"/>
        <end position="298"/>
    </location>
</feature>
<dbReference type="EC" id="1.1.1.44" evidence="5"/>
<accession>A0A168LKJ9</accession>
<keyword evidence="2 5" id="KW-0560">Oxidoreductase</keyword>
<dbReference type="SMART" id="SM01350">
    <property type="entry name" value="6PGD"/>
    <property type="match status" value="1"/>
</dbReference>
<dbReference type="PATRIC" id="fig|1538.10.peg.3763"/>
<dbReference type="EMBL" id="LITT01000062">
    <property type="protein sequence ID" value="OAA83357.1"/>
    <property type="molecule type" value="Genomic_DNA"/>
</dbReference>
<reference evidence="5 6" key="1">
    <citation type="journal article" date="2015" name="Biotechnol. Bioeng.">
        <title>Genome sequence and phenotypic characterization of Caulobacter segnis.</title>
        <authorList>
            <person name="Patel S."/>
            <person name="Fletcher B."/>
            <person name="Scott D.C."/>
            <person name="Ely B."/>
        </authorList>
    </citation>
    <scope>NUCLEOTIDE SEQUENCE [LARGE SCALE GENOMIC DNA]</scope>
    <source>
        <strain evidence="5 6">ERI-2</strain>
    </source>
</reference>